<feature type="transmembrane region" description="Helical" evidence="7">
    <location>
        <begin position="285"/>
        <end position="303"/>
    </location>
</feature>
<dbReference type="GO" id="GO:0005886">
    <property type="term" value="C:plasma membrane"/>
    <property type="evidence" value="ECO:0007669"/>
    <property type="project" value="UniProtKB-SubCell"/>
</dbReference>
<dbReference type="SUPFAM" id="SSF103473">
    <property type="entry name" value="MFS general substrate transporter"/>
    <property type="match status" value="1"/>
</dbReference>
<feature type="transmembrane region" description="Helical" evidence="7">
    <location>
        <begin position="254"/>
        <end position="273"/>
    </location>
</feature>
<dbReference type="PANTHER" id="PTHR43266">
    <property type="entry name" value="MACROLIDE-EFFLUX PROTEIN"/>
    <property type="match status" value="1"/>
</dbReference>
<keyword evidence="6 7" id="KW-0472">Membrane</keyword>
<evidence type="ECO:0000256" key="7">
    <source>
        <dbReference type="SAM" id="Phobius"/>
    </source>
</evidence>
<dbReference type="InterPro" id="IPR036259">
    <property type="entry name" value="MFS_trans_sf"/>
</dbReference>
<evidence type="ECO:0000313" key="9">
    <source>
        <dbReference type="EMBL" id="VYT57401.1"/>
    </source>
</evidence>
<dbReference type="CDD" id="cd06173">
    <property type="entry name" value="MFS_MefA_like"/>
    <property type="match status" value="1"/>
</dbReference>
<dbReference type="GeneID" id="23111253"/>
<dbReference type="InterPro" id="IPR020846">
    <property type="entry name" value="MFS_dom"/>
</dbReference>
<dbReference type="RefSeq" id="WP_002573820.1">
    <property type="nucleotide sequence ID" value="NZ_BAABZS010000001.1"/>
</dbReference>
<feature type="transmembrane region" description="Helical" evidence="7">
    <location>
        <begin position="210"/>
        <end position="234"/>
    </location>
</feature>
<feature type="transmembrane region" description="Helical" evidence="7">
    <location>
        <begin position="40"/>
        <end position="61"/>
    </location>
</feature>
<dbReference type="EMBL" id="CACRTF010000032">
    <property type="protein sequence ID" value="VYT57401.1"/>
    <property type="molecule type" value="Genomic_DNA"/>
</dbReference>
<keyword evidence="3" id="KW-1003">Cell membrane</keyword>
<accession>A0A6N2XSD4</accession>
<feature type="domain" description="Major facilitator superfamily (MFS) profile" evidence="8">
    <location>
        <begin position="1"/>
        <end position="192"/>
    </location>
</feature>
<evidence type="ECO:0000256" key="6">
    <source>
        <dbReference type="ARBA" id="ARBA00023136"/>
    </source>
</evidence>
<evidence type="ECO:0000256" key="4">
    <source>
        <dbReference type="ARBA" id="ARBA00022692"/>
    </source>
</evidence>
<sequence length="426" mass="45674">MNHGLKNYIVFWLSQALSQLGSAMTGFTLILWAYEQNGSAMTVSLMSFFHYIPYIIASIFAGSFVDSHSKKKIMLASDSIAALCSAAVFSLSMSGGLLIWNIYLVNLITGFMNAFQGPASAVAIGRIVPKDRIKQVSGMNAFSSSLVTVLAPILAASLYAFGGLPLVIIIDLVSFVFAFAVLAFIIKIPEEKKIKKERASMFSGTREGLAYLRSNQGILMIILTMALLNFLSRLTYENILSPMILARSGNNHEILGVVNAAMGVGGIVGGLIVSSGRVKGNSVKMIYSSATLSFLLGDVMMGAGRNVVAWSLAAIAASLPIAFINAGQMDLLYRYVPDEMRGRIFAVRNALQFSTIPVGILMGGFLADYVLEPLMKTDLALVKVLQQLTGTGAGSGMAVMFLGTGVTGALFSLLSFHNKNIRRLLL</sequence>
<evidence type="ECO:0000256" key="5">
    <source>
        <dbReference type="ARBA" id="ARBA00022989"/>
    </source>
</evidence>
<evidence type="ECO:0000256" key="3">
    <source>
        <dbReference type="ARBA" id="ARBA00022475"/>
    </source>
</evidence>
<feature type="transmembrane region" description="Helical" evidence="7">
    <location>
        <begin position="166"/>
        <end position="189"/>
    </location>
</feature>
<keyword evidence="2" id="KW-0813">Transport</keyword>
<feature type="transmembrane region" description="Helical" evidence="7">
    <location>
        <begin position="350"/>
        <end position="371"/>
    </location>
</feature>
<feature type="transmembrane region" description="Helical" evidence="7">
    <location>
        <begin position="136"/>
        <end position="160"/>
    </location>
</feature>
<keyword evidence="4 7" id="KW-0812">Transmembrane</keyword>
<reference evidence="9" key="1">
    <citation type="submission" date="2019-11" db="EMBL/GenBank/DDBJ databases">
        <authorList>
            <person name="Feng L."/>
        </authorList>
    </citation>
    <scope>NUCLEOTIDE SEQUENCE</scope>
    <source>
        <strain evidence="9">CbolteaeLFYP116</strain>
    </source>
</reference>
<dbReference type="GO" id="GO:0022857">
    <property type="term" value="F:transmembrane transporter activity"/>
    <property type="evidence" value="ECO:0007669"/>
    <property type="project" value="InterPro"/>
</dbReference>
<dbReference type="Pfam" id="PF07690">
    <property type="entry name" value="MFS_1"/>
    <property type="match status" value="1"/>
</dbReference>
<feature type="transmembrane region" description="Helical" evidence="7">
    <location>
        <begin position="391"/>
        <end position="416"/>
    </location>
</feature>
<evidence type="ECO:0000256" key="1">
    <source>
        <dbReference type="ARBA" id="ARBA00004651"/>
    </source>
</evidence>
<evidence type="ECO:0000259" key="8">
    <source>
        <dbReference type="PROSITE" id="PS50850"/>
    </source>
</evidence>
<dbReference type="PANTHER" id="PTHR43266:SF10">
    <property type="entry name" value="BACILYSIN EXPORTER BACE-RELATED"/>
    <property type="match status" value="1"/>
</dbReference>
<evidence type="ECO:0000256" key="2">
    <source>
        <dbReference type="ARBA" id="ARBA00022448"/>
    </source>
</evidence>
<feature type="transmembrane region" description="Helical" evidence="7">
    <location>
        <begin position="12"/>
        <end position="34"/>
    </location>
</feature>
<dbReference type="InterPro" id="IPR011701">
    <property type="entry name" value="MFS"/>
</dbReference>
<protein>
    <submittedName>
        <fullName evidence="9">Enterobactin exporter EntS</fullName>
    </submittedName>
</protein>
<feature type="transmembrane region" description="Helical" evidence="7">
    <location>
        <begin position="309"/>
        <end position="329"/>
    </location>
</feature>
<keyword evidence="5 7" id="KW-1133">Transmembrane helix</keyword>
<dbReference type="Gene3D" id="1.20.1250.20">
    <property type="entry name" value="MFS general substrate transporter like domains"/>
    <property type="match status" value="1"/>
</dbReference>
<name>A0A6N2XSD4_9FIRM</name>
<organism evidence="9">
    <name type="scientific">Enterocloster bolteae</name>
    <dbReference type="NCBI Taxonomy" id="208479"/>
    <lineage>
        <taxon>Bacteria</taxon>
        <taxon>Bacillati</taxon>
        <taxon>Bacillota</taxon>
        <taxon>Clostridia</taxon>
        <taxon>Lachnospirales</taxon>
        <taxon>Lachnospiraceae</taxon>
        <taxon>Enterocloster</taxon>
    </lineage>
</organism>
<proteinExistence type="predicted"/>
<feature type="transmembrane region" description="Helical" evidence="7">
    <location>
        <begin position="73"/>
        <end position="91"/>
    </location>
</feature>
<comment type="subcellular location">
    <subcellularLocation>
        <location evidence="1">Cell membrane</location>
        <topology evidence="1">Multi-pass membrane protein</topology>
    </subcellularLocation>
</comment>
<gene>
    <name evidence="9" type="ORF">CBLFYP116_00463</name>
</gene>
<dbReference type="AlphaFoldDB" id="A0A6N2XSD4"/>
<dbReference type="PROSITE" id="PS50850">
    <property type="entry name" value="MFS"/>
    <property type="match status" value="1"/>
</dbReference>